<comment type="caution">
    <text evidence="1">The sequence shown here is derived from an EMBL/GenBank/DDBJ whole genome shotgun (WGS) entry which is preliminary data.</text>
</comment>
<reference evidence="1 2" key="1">
    <citation type="journal article" date="2018" name="Sci. Rep.">
        <title>Genomic signatures of local adaptation to the degree of environmental predictability in rotifers.</title>
        <authorList>
            <person name="Franch-Gras L."/>
            <person name="Hahn C."/>
            <person name="Garcia-Roger E.M."/>
            <person name="Carmona M.J."/>
            <person name="Serra M."/>
            <person name="Gomez A."/>
        </authorList>
    </citation>
    <scope>NUCLEOTIDE SEQUENCE [LARGE SCALE GENOMIC DNA]</scope>
    <source>
        <strain evidence="1">HYR1</strain>
    </source>
</reference>
<evidence type="ECO:0000313" key="2">
    <source>
        <dbReference type="Proteomes" id="UP000276133"/>
    </source>
</evidence>
<keyword evidence="2" id="KW-1185">Reference proteome</keyword>
<evidence type="ECO:0000313" key="1">
    <source>
        <dbReference type="EMBL" id="RMZ98942.1"/>
    </source>
</evidence>
<accession>A0A3M7PIQ9</accession>
<dbReference type="EMBL" id="REGN01010486">
    <property type="protein sequence ID" value="RMZ98942.1"/>
    <property type="molecule type" value="Genomic_DNA"/>
</dbReference>
<dbReference type="Proteomes" id="UP000276133">
    <property type="component" value="Unassembled WGS sequence"/>
</dbReference>
<organism evidence="1 2">
    <name type="scientific">Brachionus plicatilis</name>
    <name type="common">Marine rotifer</name>
    <name type="synonym">Brachionus muelleri</name>
    <dbReference type="NCBI Taxonomy" id="10195"/>
    <lineage>
        <taxon>Eukaryota</taxon>
        <taxon>Metazoa</taxon>
        <taxon>Spiralia</taxon>
        <taxon>Gnathifera</taxon>
        <taxon>Rotifera</taxon>
        <taxon>Eurotatoria</taxon>
        <taxon>Monogononta</taxon>
        <taxon>Pseudotrocha</taxon>
        <taxon>Ploima</taxon>
        <taxon>Brachionidae</taxon>
        <taxon>Brachionus</taxon>
    </lineage>
</organism>
<protein>
    <submittedName>
        <fullName evidence="1">Uncharacterized protein</fullName>
    </submittedName>
</protein>
<name>A0A3M7PIQ9_BRAPC</name>
<dbReference type="AlphaFoldDB" id="A0A3M7PIQ9"/>
<sequence>MLLKIALFTKIQHFFKIYKITIVFFKLTTQIQNFPLSCDQILHHEYVKNYVSMLLDNLCHKNEN</sequence>
<gene>
    <name evidence="1" type="ORF">BpHYR1_003897</name>
</gene>
<proteinExistence type="predicted"/>